<feature type="compositionally biased region" description="Basic and acidic residues" evidence="1">
    <location>
        <begin position="75"/>
        <end position="84"/>
    </location>
</feature>
<dbReference type="OrthoDB" id="5240140at2759"/>
<evidence type="ECO:0000256" key="1">
    <source>
        <dbReference type="SAM" id="MobiDB-lite"/>
    </source>
</evidence>
<sequence>MATEPVAGIISEEQRILCPSCRWDLLQPEDACGPFGDAFTYATQQQMREQHLTCQNFSCPVYIEGQSHMHDRVVEGEAPGDHRPQFASQAENKSGESPELMAADIDNVLVTTDIVNVQAIANYDDRFQQAEIDDAWTPYDNIIFSPFSVALGPFDNAGPFMASPGPFLGTAPNSAIGPGYIGLPSPADTSYRAVPAPVCSPVHVPALISHPSLNVSPVPSRTESPVSSREDSIQAQKPRASIRNRYTDHEIDVIMQMKAQGHGNDKIAQVLPRHTARSIEAKFAALTKGRPRS</sequence>
<accession>A0A423VFJ5</accession>
<organism evidence="2 3">
    <name type="scientific">Cytospora chrysosperma</name>
    <name type="common">Cytospora canker fungus</name>
    <name type="synonym">Sphaeria chrysosperma</name>
    <dbReference type="NCBI Taxonomy" id="252740"/>
    <lineage>
        <taxon>Eukaryota</taxon>
        <taxon>Fungi</taxon>
        <taxon>Dikarya</taxon>
        <taxon>Ascomycota</taxon>
        <taxon>Pezizomycotina</taxon>
        <taxon>Sordariomycetes</taxon>
        <taxon>Sordariomycetidae</taxon>
        <taxon>Diaporthales</taxon>
        <taxon>Cytosporaceae</taxon>
        <taxon>Cytospora</taxon>
    </lineage>
</organism>
<reference evidence="2 3" key="1">
    <citation type="submission" date="2015-09" db="EMBL/GenBank/DDBJ databases">
        <title>Host preference determinants of Valsa canker pathogens revealed by comparative genomics.</title>
        <authorList>
            <person name="Yin Z."/>
            <person name="Huang L."/>
        </authorList>
    </citation>
    <scope>NUCLEOTIDE SEQUENCE [LARGE SCALE GENOMIC DNA]</scope>
    <source>
        <strain evidence="2 3">YSFL</strain>
    </source>
</reference>
<gene>
    <name evidence="2" type="ORF">VSDG_08570</name>
</gene>
<feature type="region of interest" description="Disordered" evidence="1">
    <location>
        <begin position="75"/>
        <end position="97"/>
    </location>
</feature>
<evidence type="ECO:0000313" key="3">
    <source>
        <dbReference type="Proteomes" id="UP000284375"/>
    </source>
</evidence>
<dbReference type="AlphaFoldDB" id="A0A423VFJ5"/>
<protein>
    <submittedName>
        <fullName evidence="2">Uncharacterized protein</fullName>
    </submittedName>
</protein>
<feature type="region of interest" description="Disordered" evidence="1">
    <location>
        <begin position="215"/>
        <end position="240"/>
    </location>
</feature>
<keyword evidence="3" id="KW-1185">Reference proteome</keyword>
<proteinExistence type="predicted"/>
<dbReference type="Proteomes" id="UP000284375">
    <property type="component" value="Unassembled WGS sequence"/>
</dbReference>
<name>A0A423VFJ5_CYTCH</name>
<dbReference type="EMBL" id="LJZO01000055">
    <property type="protein sequence ID" value="ROV89774.1"/>
    <property type="molecule type" value="Genomic_DNA"/>
</dbReference>
<comment type="caution">
    <text evidence="2">The sequence shown here is derived from an EMBL/GenBank/DDBJ whole genome shotgun (WGS) entry which is preliminary data.</text>
</comment>
<feature type="compositionally biased region" description="Polar residues" evidence="1">
    <location>
        <begin position="215"/>
        <end position="227"/>
    </location>
</feature>
<evidence type="ECO:0000313" key="2">
    <source>
        <dbReference type="EMBL" id="ROV89774.1"/>
    </source>
</evidence>